<name>A0A834IS04_RHYFE</name>
<gene>
    <name evidence="1" type="ORF">GWI33_001551</name>
</gene>
<sequence length="95" mass="10332">MQGSCRRDLWPGEETAAAAADRTLPRYLPLPLDRAALLRPQGTRPFHRSPPQAQDASVIAVTDSTAIAAAFVYVRSSLSRFFFPTSGLARCSRIG</sequence>
<dbReference type="Proteomes" id="UP000625711">
    <property type="component" value="Unassembled WGS sequence"/>
</dbReference>
<keyword evidence="2" id="KW-1185">Reference proteome</keyword>
<comment type="caution">
    <text evidence="1">The sequence shown here is derived from an EMBL/GenBank/DDBJ whole genome shotgun (WGS) entry which is preliminary data.</text>
</comment>
<proteinExistence type="predicted"/>
<organism evidence="1 2">
    <name type="scientific">Rhynchophorus ferrugineus</name>
    <name type="common">Red palm weevil</name>
    <name type="synonym">Curculio ferrugineus</name>
    <dbReference type="NCBI Taxonomy" id="354439"/>
    <lineage>
        <taxon>Eukaryota</taxon>
        <taxon>Metazoa</taxon>
        <taxon>Ecdysozoa</taxon>
        <taxon>Arthropoda</taxon>
        <taxon>Hexapoda</taxon>
        <taxon>Insecta</taxon>
        <taxon>Pterygota</taxon>
        <taxon>Neoptera</taxon>
        <taxon>Endopterygota</taxon>
        <taxon>Coleoptera</taxon>
        <taxon>Polyphaga</taxon>
        <taxon>Cucujiformia</taxon>
        <taxon>Curculionidae</taxon>
        <taxon>Dryophthorinae</taxon>
        <taxon>Rhynchophorus</taxon>
    </lineage>
</organism>
<evidence type="ECO:0000313" key="1">
    <source>
        <dbReference type="EMBL" id="KAF7283045.1"/>
    </source>
</evidence>
<dbReference type="EMBL" id="JAACXV010000143">
    <property type="protein sequence ID" value="KAF7283045.1"/>
    <property type="molecule type" value="Genomic_DNA"/>
</dbReference>
<accession>A0A834IS04</accession>
<dbReference type="AlphaFoldDB" id="A0A834IS04"/>
<evidence type="ECO:0000313" key="2">
    <source>
        <dbReference type="Proteomes" id="UP000625711"/>
    </source>
</evidence>
<protein>
    <submittedName>
        <fullName evidence="1">Uncharacterized protein</fullName>
    </submittedName>
</protein>
<reference evidence="1" key="1">
    <citation type="submission" date="2020-08" db="EMBL/GenBank/DDBJ databases">
        <title>Genome sequencing and assembly of the red palm weevil Rhynchophorus ferrugineus.</title>
        <authorList>
            <person name="Dias G.B."/>
            <person name="Bergman C.M."/>
            <person name="Manee M."/>
        </authorList>
    </citation>
    <scope>NUCLEOTIDE SEQUENCE</scope>
    <source>
        <strain evidence="1">AA-2017</strain>
        <tissue evidence="1">Whole larva</tissue>
    </source>
</reference>